<reference evidence="2 3" key="1">
    <citation type="journal article" date="2014" name="Genome Announc.">
        <title>Draft Genome Sequence of the Agar-Degrading Bacterium Catenovulum sp. Strain DS-2, Isolated from Intestines of Haliotis diversicolor.</title>
        <authorList>
            <person name="Shan D."/>
            <person name="Li X."/>
            <person name="Gu Z."/>
            <person name="Wei G."/>
            <person name="Gao Z."/>
            <person name="Shao Z."/>
        </authorList>
    </citation>
    <scope>NUCLEOTIDE SEQUENCE [LARGE SCALE GENOMIC DNA]</scope>
    <source>
        <strain evidence="2 3">DS-2</strain>
    </source>
</reference>
<dbReference type="EMBL" id="ARZY01000021">
    <property type="protein sequence ID" value="EWH09604.1"/>
    <property type="molecule type" value="Genomic_DNA"/>
</dbReference>
<feature type="region of interest" description="Disordered" evidence="1">
    <location>
        <begin position="49"/>
        <end position="84"/>
    </location>
</feature>
<protein>
    <submittedName>
        <fullName evidence="2">Uncharacterized protein</fullName>
    </submittedName>
</protein>
<gene>
    <name evidence="2" type="ORF">DS2_11568</name>
</gene>
<sequence>MNTDMIIPFMPRIVQNKLQPPKLNVKRVKASVKQHEDAPQDRYLNNRLAHHAADTRYHAPDEQQQSESGVYVDDKGQKHVDIEV</sequence>
<comment type="caution">
    <text evidence="2">The sequence shown here is derived from an EMBL/GenBank/DDBJ whole genome shotgun (WGS) entry which is preliminary data.</text>
</comment>
<feature type="compositionally biased region" description="Basic and acidic residues" evidence="1">
    <location>
        <begin position="51"/>
        <end position="61"/>
    </location>
</feature>
<feature type="compositionally biased region" description="Basic and acidic residues" evidence="1">
    <location>
        <begin position="72"/>
        <end position="84"/>
    </location>
</feature>
<accession>W7Q9Y7</accession>
<dbReference type="RefSeq" id="WP_035014955.1">
    <property type="nucleotide sequence ID" value="NZ_ARZY01000021.1"/>
</dbReference>
<dbReference type="STRING" id="1328313.DS2_11568"/>
<evidence type="ECO:0000256" key="1">
    <source>
        <dbReference type="SAM" id="MobiDB-lite"/>
    </source>
</evidence>
<evidence type="ECO:0000313" key="2">
    <source>
        <dbReference type="EMBL" id="EWH09604.1"/>
    </source>
</evidence>
<proteinExistence type="predicted"/>
<dbReference type="AlphaFoldDB" id="W7Q9Y7"/>
<evidence type="ECO:0000313" key="3">
    <source>
        <dbReference type="Proteomes" id="UP000019276"/>
    </source>
</evidence>
<organism evidence="2 3">
    <name type="scientific">Catenovulum agarivorans DS-2</name>
    <dbReference type="NCBI Taxonomy" id="1328313"/>
    <lineage>
        <taxon>Bacteria</taxon>
        <taxon>Pseudomonadati</taxon>
        <taxon>Pseudomonadota</taxon>
        <taxon>Gammaproteobacteria</taxon>
        <taxon>Alteromonadales</taxon>
        <taxon>Alteromonadaceae</taxon>
        <taxon>Catenovulum</taxon>
    </lineage>
</organism>
<dbReference type="Proteomes" id="UP000019276">
    <property type="component" value="Unassembled WGS sequence"/>
</dbReference>
<name>W7Q9Y7_9ALTE</name>
<dbReference type="OrthoDB" id="6387246at2"/>
<keyword evidence="3" id="KW-1185">Reference proteome</keyword>